<proteinExistence type="predicted"/>
<feature type="transmembrane region" description="Helical" evidence="1">
    <location>
        <begin position="73"/>
        <end position="90"/>
    </location>
</feature>
<dbReference type="RefSeq" id="WP_107585929.1">
    <property type="nucleotide sequence ID" value="NZ_PZJJ01000031.1"/>
</dbReference>
<evidence type="ECO:0000313" key="3">
    <source>
        <dbReference type="Proteomes" id="UP000240509"/>
    </source>
</evidence>
<organism evidence="2 3">
    <name type="scientific">Alkalicoccus saliphilus</name>
    <dbReference type="NCBI Taxonomy" id="200989"/>
    <lineage>
        <taxon>Bacteria</taxon>
        <taxon>Bacillati</taxon>
        <taxon>Bacillota</taxon>
        <taxon>Bacilli</taxon>
        <taxon>Bacillales</taxon>
        <taxon>Bacillaceae</taxon>
        <taxon>Alkalicoccus</taxon>
    </lineage>
</organism>
<comment type="caution">
    <text evidence="2">The sequence shown here is derived from an EMBL/GenBank/DDBJ whole genome shotgun (WGS) entry which is preliminary data.</text>
</comment>
<keyword evidence="1" id="KW-0472">Membrane</keyword>
<gene>
    <name evidence="2" type="ORF">C6Y45_14385</name>
</gene>
<feature type="transmembrane region" description="Helical" evidence="1">
    <location>
        <begin position="15"/>
        <end position="37"/>
    </location>
</feature>
<dbReference type="Proteomes" id="UP000240509">
    <property type="component" value="Unassembled WGS sequence"/>
</dbReference>
<keyword evidence="1" id="KW-1133">Transmembrane helix</keyword>
<accession>A0A2T4U3B4</accession>
<feature type="transmembrane region" description="Helical" evidence="1">
    <location>
        <begin position="49"/>
        <end position="67"/>
    </location>
</feature>
<name>A0A2T4U3B4_9BACI</name>
<sequence>MVTINQLLELAGSSYLHLLAAGFLLGGLPFLFVYILINKTFSMKKNLQTVLAGGIILVPLTLFSLFYLDHPPYFLLICGWALLAAAASHHRKTAAG</sequence>
<dbReference type="AlphaFoldDB" id="A0A2T4U3B4"/>
<protein>
    <submittedName>
        <fullName evidence="2">Uncharacterized protein</fullName>
    </submittedName>
</protein>
<keyword evidence="3" id="KW-1185">Reference proteome</keyword>
<evidence type="ECO:0000256" key="1">
    <source>
        <dbReference type="SAM" id="Phobius"/>
    </source>
</evidence>
<dbReference type="EMBL" id="PZJJ01000031">
    <property type="protein sequence ID" value="PTL37859.1"/>
    <property type="molecule type" value="Genomic_DNA"/>
</dbReference>
<evidence type="ECO:0000313" key="2">
    <source>
        <dbReference type="EMBL" id="PTL37859.1"/>
    </source>
</evidence>
<keyword evidence="1" id="KW-0812">Transmembrane</keyword>
<reference evidence="2 3" key="1">
    <citation type="submission" date="2018-03" db="EMBL/GenBank/DDBJ databases">
        <title>Alkalicoccus saliphilus sp. nov., isolated from a mineral pool.</title>
        <authorList>
            <person name="Zhao B."/>
        </authorList>
    </citation>
    <scope>NUCLEOTIDE SEQUENCE [LARGE SCALE GENOMIC DNA]</scope>
    <source>
        <strain evidence="2 3">6AG</strain>
    </source>
</reference>